<dbReference type="InterPro" id="IPR012373">
    <property type="entry name" value="Ferrdict_sens_TM"/>
</dbReference>
<dbReference type="Gene3D" id="2.60.120.1440">
    <property type="match status" value="1"/>
</dbReference>
<dbReference type="PIRSF" id="PIRSF018266">
    <property type="entry name" value="FecR"/>
    <property type="match status" value="1"/>
</dbReference>
<feature type="domain" description="FecR protein" evidence="2">
    <location>
        <begin position="132"/>
        <end position="222"/>
    </location>
</feature>
<evidence type="ECO:0000259" key="3">
    <source>
        <dbReference type="Pfam" id="PF16344"/>
    </source>
</evidence>
<organism evidence="4 5">
    <name type="scientific">Mangrovibacterium diazotrophicum</name>
    <dbReference type="NCBI Taxonomy" id="1261403"/>
    <lineage>
        <taxon>Bacteria</taxon>
        <taxon>Pseudomonadati</taxon>
        <taxon>Bacteroidota</taxon>
        <taxon>Bacteroidia</taxon>
        <taxon>Marinilabiliales</taxon>
        <taxon>Prolixibacteraceae</taxon>
        <taxon>Mangrovibacterium</taxon>
    </lineage>
</organism>
<dbReference type="EMBL" id="RAPN01000004">
    <property type="protein sequence ID" value="RKD86370.1"/>
    <property type="molecule type" value="Genomic_DNA"/>
</dbReference>
<dbReference type="InterPro" id="IPR032508">
    <property type="entry name" value="FecR_C"/>
</dbReference>
<dbReference type="Proteomes" id="UP000283387">
    <property type="component" value="Unassembled WGS sequence"/>
</dbReference>
<feature type="transmembrane region" description="Helical" evidence="1">
    <location>
        <begin position="88"/>
        <end position="111"/>
    </location>
</feature>
<keyword evidence="1" id="KW-1133">Transmembrane helix</keyword>
<protein>
    <submittedName>
        <fullName evidence="4">FecR family protein</fullName>
    </submittedName>
</protein>
<dbReference type="AlphaFoldDB" id="A0A419VW35"/>
<evidence type="ECO:0000313" key="5">
    <source>
        <dbReference type="Proteomes" id="UP000283387"/>
    </source>
</evidence>
<evidence type="ECO:0000256" key="1">
    <source>
        <dbReference type="SAM" id="Phobius"/>
    </source>
</evidence>
<dbReference type="GO" id="GO:0016989">
    <property type="term" value="F:sigma factor antagonist activity"/>
    <property type="evidence" value="ECO:0007669"/>
    <property type="project" value="TreeGrafter"/>
</dbReference>
<dbReference type="InterPro" id="IPR006860">
    <property type="entry name" value="FecR"/>
</dbReference>
<dbReference type="Pfam" id="PF16344">
    <property type="entry name" value="FecR_C"/>
    <property type="match status" value="1"/>
</dbReference>
<feature type="domain" description="Protein FecR C-terminal" evidence="3">
    <location>
        <begin position="264"/>
        <end position="331"/>
    </location>
</feature>
<keyword evidence="5" id="KW-1185">Reference proteome</keyword>
<keyword evidence="1" id="KW-0812">Transmembrane</keyword>
<dbReference type="Pfam" id="PF04773">
    <property type="entry name" value="FecR"/>
    <property type="match status" value="1"/>
</dbReference>
<dbReference type="Gene3D" id="3.55.50.30">
    <property type="match status" value="1"/>
</dbReference>
<evidence type="ECO:0000313" key="4">
    <source>
        <dbReference type="EMBL" id="RKD86370.1"/>
    </source>
</evidence>
<evidence type="ECO:0000259" key="2">
    <source>
        <dbReference type="Pfam" id="PF04773"/>
    </source>
</evidence>
<name>A0A419VW35_9BACT</name>
<comment type="caution">
    <text evidence="4">The sequence shown here is derived from an EMBL/GenBank/DDBJ whole genome shotgun (WGS) entry which is preliminary data.</text>
</comment>
<dbReference type="PANTHER" id="PTHR30273:SF2">
    <property type="entry name" value="PROTEIN FECR"/>
    <property type="match status" value="1"/>
</dbReference>
<sequence>MANNTSKENLRRFREDLATEKEMQDVSSRFSEGENDSELRQQVYSDFEQYIDDSPIVNFNLNYLLDRIHHTIHKRENRKKRSTVQRIYTWYSASAAVILIPLLIAGFLWYLGQNRGTSERQESVLSSTLFAPMGARINFTLPDGSSGWLNSGSSLQYEIPFQDNRQVVVSGEAWFDVAHDASHPFEVTAGSSKVKVLGTKFNVNAYPGENYIEVVLEEGKVEFSSDASGTPVILKPDERLVYTDSSIQISQADATKYSGWKEGKLIFRGDPMIDVAERIGRWYDVEIEIVDKDLEQYAIRGIFQDDSLEEVLQYLSMTSPITYKVKNREILKDGTFDKKKVYLYLKK</sequence>
<dbReference type="OrthoDB" id="1115929at2"/>
<reference evidence="4 5" key="1">
    <citation type="submission" date="2018-09" db="EMBL/GenBank/DDBJ databases">
        <title>Genomic Encyclopedia of Archaeal and Bacterial Type Strains, Phase II (KMG-II): from individual species to whole genera.</title>
        <authorList>
            <person name="Goeker M."/>
        </authorList>
    </citation>
    <scope>NUCLEOTIDE SEQUENCE [LARGE SCALE GENOMIC DNA]</scope>
    <source>
        <strain evidence="4 5">DSM 27148</strain>
    </source>
</reference>
<gene>
    <name evidence="4" type="ORF">BC643_4061</name>
</gene>
<dbReference type="PANTHER" id="PTHR30273">
    <property type="entry name" value="PERIPLASMIC SIGNAL SENSOR AND SIGMA FACTOR ACTIVATOR FECR-RELATED"/>
    <property type="match status" value="1"/>
</dbReference>
<accession>A0A419VW35</accession>
<dbReference type="RefSeq" id="WP_120275069.1">
    <property type="nucleotide sequence ID" value="NZ_RAPN01000004.1"/>
</dbReference>
<proteinExistence type="predicted"/>
<keyword evidence="1" id="KW-0472">Membrane</keyword>